<evidence type="ECO:0000256" key="7">
    <source>
        <dbReference type="PROSITE-ProRule" id="PRU00047"/>
    </source>
</evidence>
<evidence type="ECO:0000256" key="8">
    <source>
        <dbReference type="SAM" id="MobiDB-lite"/>
    </source>
</evidence>
<keyword evidence="7" id="KW-0862">Zinc</keyword>
<dbReference type="Gene3D" id="2.40.70.10">
    <property type="entry name" value="Acid Proteases"/>
    <property type="match status" value="1"/>
</dbReference>
<dbReference type="InterPro" id="IPR021109">
    <property type="entry name" value="Peptidase_aspartic_dom_sf"/>
</dbReference>
<protein>
    <recommendedName>
        <fullName evidence="13">Endonuclease</fullName>
    </recommendedName>
</protein>
<evidence type="ECO:0000313" key="12">
    <source>
        <dbReference type="Proteomes" id="UP000215902"/>
    </source>
</evidence>
<dbReference type="InterPro" id="IPR001969">
    <property type="entry name" value="Aspartic_peptidase_AS"/>
</dbReference>
<dbReference type="InterPro" id="IPR001584">
    <property type="entry name" value="Integrase_cat-core"/>
</dbReference>
<evidence type="ECO:0000256" key="2">
    <source>
        <dbReference type="ARBA" id="ARBA00022695"/>
    </source>
</evidence>
<sequence length="753" mass="82274">ASLNKVITMATSLPTLGQLLPSTNTEIFLERLEQYFICKEVKDEAKVATLITSIGEEAYITLRSLCQPVQVAQKSYADLKKLLTTHFAPKPSELAARFRFQQRTQQAGESFTAFIAGLQALSADCNFGESLNERLRDQLVFGLRSDAYRAKLLEVVEPTFESLQTKAMSLESAERSSLEMSQRASESVANLQFVSKRGSRKQVTPSAHHRGHRVSGSENGGSGNGGSGNGSGNGGGGSSCKSCGGSHERHSCKFRDAKCHACGKVGHIRKVCQSTKQAKLHMLQEERMAPTVEGACDTQVPIFAVRPTGRNAGPTVMLLVNGQECQFVIDTGSAVTLMPQQLQQKLLPQLHLAPSAAVLRTFTNERFHPRGQATVCVQHNAQQLQLPLLVVDKGDTALLGRDWLAHLGLDWPTIMAQVHAVSTDYDISDLHERFAAVFENRLGKFRHNQGSAPVQPWPFPTEPWERLHVDFVGPVDGRTYLVLVDAHSKWPEVHRMSSTAATATISCLREIFARLGLPRTLVSDNGPQFASAEFAEFVSSNGIRHIFSAPFHPATNGQAERFVQVLKRHLSKCGHSDAQLQRLLMAYRNTPHSVSGTAPSQLLIGRRLRSRLDLLTPSLTSAMQQRQQHQLQQQRPARQFQPGDRVLYRDFSTAARAGESSRWAEGVIVNAGTRNCTVDSGRGVQARHADQLLAAPAGLAESNSSTTPAEDCAAPDAGGTPASPQADTADSANEAPRRYPTRVRAPPDRLMLQ</sequence>
<accession>A0A267FRP0</accession>
<dbReference type="PROSITE" id="PS50994">
    <property type="entry name" value="INTEGRASE"/>
    <property type="match status" value="1"/>
</dbReference>
<keyword evidence="3" id="KW-0540">Nuclease</keyword>
<feature type="compositionally biased region" description="Gly residues" evidence="8">
    <location>
        <begin position="218"/>
        <end position="238"/>
    </location>
</feature>
<keyword evidence="1" id="KW-0808">Transferase</keyword>
<dbReference type="InterPro" id="IPR001878">
    <property type="entry name" value="Znf_CCHC"/>
</dbReference>
<feature type="region of interest" description="Disordered" evidence="8">
    <location>
        <begin position="699"/>
        <end position="753"/>
    </location>
</feature>
<organism evidence="11 12">
    <name type="scientific">Macrostomum lignano</name>
    <dbReference type="NCBI Taxonomy" id="282301"/>
    <lineage>
        <taxon>Eukaryota</taxon>
        <taxon>Metazoa</taxon>
        <taxon>Spiralia</taxon>
        <taxon>Lophotrochozoa</taxon>
        <taxon>Platyhelminthes</taxon>
        <taxon>Rhabditophora</taxon>
        <taxon>Macrostomorpha</taxon>
        <taxon>Macrostomida</taxon>
        <taxon>Macrostomidae</taxon>
        <taxon>Macrostomum</taxon>
    </lineage>
</organism>
<dbReference type="InterPro" id="IPR036397">
    <property type="entry name" value="RNaseH_sf"/>
</dbReference>
<feature type="region of interest" description="Disordered" evidence="8">
    <location>
        <begin position="621"/>
        <end position="645"/>
    </location>
</feature>
<proteinExistence type="predicted"/>
<reference evidence="11 12" key="1">
    <citation type="submission" date="2017-06" db="EMBL/GenBank/DDBJ databases">
        <title>A platform for efficient transgenesis in Macrostomum lignano, a flatworm model organism for stem cell research.</title>
        <authorList>
            <person name="Berezikov E."/>
        </authorList>
    </citation>
    <scope>NUCLEOTIDE SEQUENCE [LARGE SCALE GENOMIC DNA]</scope>
    <source>
        <strain evidence="11">DV1</strain>
        <tissue evidence="11">Whole organism</tissue>
    </source>
</reference>
<dbReference type="AlphaFoldDB" id="A0A267FRP0"/>
<dbReference type="OrthoDB" id="7758825at2759"/>
<feature type="region of interest" description="Disordered" evidence="8">
    <location>
        <begin position="189"/>
        <end position="240"/>
    </location>
</feature>
<dbReference type="EMBL" id="NIVC01000864">
    <property type="protein sequence ID" value="PAA75747.1"/>
    <property type="molecule type" value="Genomic_DNA"/>
</dbReference>
<dbReference type="GO" id="GO:0006508">
    <property type="term" value="P:proteolysis"/>
    <property type="evidence" value="ECO:0007669"/>
    <property type="project" value="InterPro"/>
</dbReference>
<evidence type="ECO:0000313" key="11">
    <source>
        <dbReference type="EMBL" id="PAA75747.1"/>
    </source>
</evidence>
<dbReference type="Pfam" id="PF00665">
    <property type="entry name" value="rve"/>
    <property type="match status" value="1"/>
</dbReference>
<evidence type="ECO:0000256" key="6">
    <source>
        <dbReference type="ARBA" id="ARBA00022918"/>
    </source>
</evidence>
<evidence type="ECO:0000256" key="3">
    <source>
        <dbReference type="ARBA" id="ARBA00022722"/>
    </source>
</evidence>
<evidence type="ECO:0000259" key="9">
    <source>
        <dbReference type="PROSITE" id="PS50158"/>
    </source>
</evidence>
<feature type="compositionally biased region" description="Polar residues" evidence="8">
    <location>
        <begin position="722"/>
        <end position="731"/>
    </location>
</feature>
<feature type="compositionally biased region" description="Low complexity" evidence="8">
    <location>
        <begin position="624"/>
        <end position="641"/>
    </location>
</feature>
<name>A0A267FRP0_9PLAT</name>
<dbReference type="Pfam" id="PF13975">
    <property type="entry name" value="gag-asp_proteas"/>
    <property type="match status" value="1"/>
</dbReference>
<keyword evidence="2" id="KW-0548">Nucleotidyltransferase</keyword>
<dbReference type="GO" id="GO:0008270">
    <property type="term" value="F:zinc ion binding"/>
    <property type="evidence" value="ECO:0007669"/>
    <property type="project" value="UniProtKB-KW"/>
</dbReference>
<comment type="caution">
    <text evidence="11">The sequence shown here is derived from an EMBL/GenBank/DDBJ whole genome shotgun (WGS) entry which is preliminary data.</text>
</comment>
<dbReference type="STRING" id="282301.A0A267FRP0"/>
<dbReference type="GO" id="GO:0003676">
    <property type="term" value="F:nucleic acid binding"/>
    <property type="evidence" value="ECO:0007669"/>
    <property type="project" value="InterPro"/>
</dbReference>
<gene>
    <name evidence="11" type="ORF">BOX15_Mlig015796g1</name>
</gene>
<dbReference type="SUPFAM" id="SSF53098">
    <property type="entry name" value="Ribonuclease H-like"/>
    <property type="match status" value="1"/>
</dbReference>
<evidence type="ECO:0000256" key="1">
    <source>
        <dbReference type="ARBA" id="ARBA00022679"/>
    </source>
</evidence>
<evidence type="ECO:0008006" key="13">
    <source>
        <dbReference type="Google" id="ProtNLM"/>
    </source>
</evidence>
<dbReference type="PROSITE" id="PS50158">
    <property type="entry name" value="ZF_CCHC"/>
    <property type="match status" value="1"/>
</dbReference>
<dbReference type="InterPro" id="IPR050951">
    <property type="entry name" value="Retrovirus_Pol_polyprotein"/>
</dbReference>
<dbReference type="PANTHER" id="PTHR37984">
    <property type="entry name" value="PROTEIN CBG26694"/>
    <property type="match status" value="1"/>
</dbReference>
<keyword evidence="12" id="KW-1185">Reference proteome</keyword>
<keyword evidence="5" id="KW-0378">Hydrolase</keyword>
<dbReference type="Gene3D" id="3.30.420.10">
    <property type="entry name" value="Ribonuclease H-like superfamily/Ribonuclease H"/>
    <property type="match status" value="1"/>
</dbReference>
<feature type="domain" description="CCHC-type" evidence="9">
    <location>
        <begin position="258"/>
        <end position="274"/>
    </location>
</feature>
<dbReference type="PROSITE" id="PS00141">
    <property type="entry name" value="ASP_PROTEASE"/>
    <property type="match status" value="1"/>
</dbReference>
<dbReference type="FunFam" id="3.30.420.10:FF:000063">
    <property type="entry name" value="Retrovirus-related Pol polyprotein from transposon 297-like Protein"/>
    <property type="match status" value="1"/>
</dbReference>
<dbReference type="GO" id="GO:0003964">
    <property type="term" value="F:RNA-directed DNA polymerase activity"/>
    <property type="evidence" value="ECO:0007669"/>
    <property type="project" value="UniProtKB-KW"/>
</dbReference>
<dbReference type="GO" id="GO:0015074">
    <property type="term" value="P:DNA integration"/>
    <property type="evidence" value="ECO:0007669"/>
    <property type="project" value="InterPro"/>
</dbReference>
<evidence type="ECO:0000256" key="4">
    <source>
        <dbReference type="ARBA" id="ARBA00022759"/>
    </source>
</evidence>
<evidence type="ECO:0000256" key="5">
    <source>
        <dbReference type="ARBA" id="ARBA00022801"/>
    </source>
</evidence>
<keyword evidence="7" id="KW-0479">Metal-binding</keyword>
<dbReference type="InterPro" id="IPR012337">
    <property type="entry name" value="RNaseH-like_sf"/>
</dbReference>
<dbReference type="SUPFAM" id="SSF50630">
    <property type="entry name" value="Acid proteases"/>
    <property type="match status" value="1"/>
</dbReference>
<feature type="domain" description="Integrase catalytic" evidence="10">
    <location>
        <begin position="459"/>
        <end position="607"/>
    </location>
</feature>
<feature type="non-terminal residue" evidence="11">
    <location>
        <position position="1"/>
    </location>
</feature>
<dbReference type="GO" id="GO:0004190">
    <property type="term" value="F:aspartic-type endopeptidase activity"/>
    <property type="evidence" value="ECO:0007669"/>
    <property type="project" value="InterPro"/>
</dbReference>
<dbReference type="Proteomes" id="UP000215902">
    <property type="component" value="Unassembled WGS sequence"/>
</dbReference>
<keyword evidence="6" id="KW-0695">RNA-directed DNA polymerase</keyword>
<keyword evidence="4" id="KW-0255">Endonuclease</keyword>
<keyword evidence="7" id="KW-0863">Zinc-finger</keyword>
<evidence type="ECO:0000259" key="10">
    <source>
        <dbReference type="PROSITE" id="PS50994"/>
    </source>
</evidence>
<dbReference type="PANTHER" id="PTHR37984:SF5">
    <property type="entry name" value="PROTEIN NYNRIN-LIKE"/>
    <property type="match status" value="1"/>
</dbReference>
<dbReference type="GO" id="GO:0004519">
    <property type="term" value="F:endonuclease activity"/>
    <property type="evidence" value="ECO:0007669"/>
    <property type="project" value="UniProtKB-KW"/>
</dbReference>